<dbReference type="EMBL" id="JACHIV010000001">
    <property type="protein sequence ID" value="MBB5071664.1"/>
    <property type="molecule type" value="Genomic_DNA"/>
</dbReference>
<keyword evidence="2" id="KW-1185">Reference proteome</keyword>
<protein>
    <submittedName>
        <fullName evidence="1">Uncharacterized protein</fullName>
    </submittedName>
</protein>
<comment type="caution">
    <text evidence="1">The sequence shown here is derived from an EMBL/GenBank/DDBJ whole genome shotgun (WGS) entry which is preliminary data.</text>
</comment>
<dbReference type="AlphaFoldDB" id="A0A840NJD4"/>
<sequence length="212" mass="22056">MPDDIGVTVPVDACRMQDAPGFNSTKAPCLDAQLRAGVPNVVKQVGANIVTTTHGIAGELRDGEPLLSEGKPARITRHIGQARLDVEDLTKTRPTIGVAANPQHTGIVDRHAPDGKFLDAEIGPRQPDHQGVSAGDTSFALDAAHGYTVGPVARPEAVLQHDLRGGNLPKVGDVVPAAGKVADMTKADELTAVPGQIVHNVATGLPQIPAQR</sequence>
<dbReference type="Proteomes" id="UP000580474">
    <property type="component" value="Unassembled WGS sequence"/>
</dbReference>
<evidence type="ECO:0000313" key="1">
    <source>
        <dbReference type="EMBL" id="MBB5071664.1"/>
    </source>
</evidence>
<dbReference type="RefSeq" id="WP_184482160.1">
    <property type="nucleotide sequence ID" value="NZ_JACHIV010000001.1"/>
</dbReference>
<organism evidence="1 2">
    <name type="scientific">Saccharopolyspora gloriosae</name>
    <dbReference type="NCBI Taxonomy" id="455344"/>
    <lineage>
        <taxon>Bacteria</taxon>
        <taxon>Bacillati</taxon>
        <taxon>Actinomycetota</taxon>
        <taxon>Actinomycetes</taxon>
        <taxon>Pseudonocardiales</taxon>
        <taxon>Pseudonocardiaceae</taxon>
        <taxon>Saccharopolyspora</taxon>
    </lineage>
</organism>
<reference evidence="1 2" key="1">
    <citation type="submission" date="2020-08" db="EMBL/GenBank/DDBJ databases">
        <title>Sequencing the genomes of 1000 actinobacteria strains.</title>
        <authorList>
            <person name="Klenk H.-P."/>
        </authorList>
    </citation>
    <scope>NUCLEOTIDE SEQUENCE [LARGE SCALE GENOMIC DNA]</scope>
    <source>
        <strain evidence="1 2">DSM 45582</strain>
    </source>
</reference>
<accession>A0A840NJD4</accession>
<evidence type="ECO:0000313" key="2">
    <source>
        <dbReference type="Proteomes" id="UP000580474"/>
    </source>
</evidence>
<proteinExistence type="predicted"/>
<gene>
    <name evidence="1" type="ORF">BJ969_004752</name>
</gene>
<name>A0A840NJD4_9PSEU</name>